<dbReference type="GO" id="GO:0006974">
    <property type="term" value="P:DNA damage response"/>
    <property type="evidence" value="ECO:0007669"/>
    <property type="project" value="TreeGrafter"/>
</dbReference>
<comment type="similarity">
    <text evidence="2 7">Belongs to the damage-control phosphatase family. Sugar phosphate phosphatase III subfamily.</text>
</comment>
<evidence type="ECO:0000313" key="10">
    <source>
        <dbReference type="Proteomes" id="UP000054561"/>
    </source>
</evidence>
<name>A0A0D9QHM8_PLAFR</name>
<evidence type="ECO:0000259" key="8">
    <source>
        <dbReference type="Pfam" id="PF01937"/>
    </source>
</evidence>
<dbReference type="EMBL" id="KQ001691">
    <property type="protein sequence ID" value="KJP86539.1"/>
    <property type="molecule type" value="Genomic_DNA"/>
</dbReference>
<keyword evidence="10" id="KW-1185">Reference proteome</keyword>
<evidence type="ECO:0000313" key="9">
    <source>
        <dbReference type="EMBL" id="KJP86539.1"/>
    </source>
</evidence>
<evidence type="ECO:0000256" key="7">
    <source>
        <dbReference type="RuleBase" id="RU367030"/>
    </source>
</evidence>
<comment type="domain">
    <text evidence="7">Subfamily III proteins have a conserved RTxK motif about 40-50 residues from the C-terminus; the threonine may be replaced by serine or cysteine.</text>
</comment>
<protein>
    <recommendedName>
        <fullName evidence="7">Sugar phosphate phosphatase</fullName>
        <ecNumber evidence="7">3.1.3.-</ecNumber>
    </recommendedName>
</protein>
<comment type="catalytic activity">
    <reaction evidence="1 7">
        <text>beta-D-fructose 1-phosphate + H2O = D-fructose + phosphate</text>
        <dbReference type="Rhea" id="RHEA:35603"/>
        <dbReference type="ChEBI" id="CHEBI:15377"/>
        <dbReference type="ChEBI" id="CHEBI:37721"/>
        <dbReference type="ChEBI" id="CHEBI:43474"/>
        <dbReference type="ChEBI" id="CHEBI:138881"/>
    </reaction>
</comment>
<dbReference type="GO" id="GO:0046872">
    <property type="term" value="F:metal ion binding"/>
    <property type="evidence" value="ECO:0007669"/>
    <property type="project" value="UniProtKB-UniRule"/>
</dbReference>
<dbReference type="InterPro" id="IPR039763">
    <property type="entry name" value="ARMT1"/>
</dbReference>
<dbReference type="InterPro" id="IPR002791">
    <property type="entry name" value="ARMT1-like_metal-bd"/>
</dbReference>
<dbReference type="GO" id="GO:0097023">
    <property type="term" value="F:fructose 6-phosphate aldolase activity"/>
    <property type="evidence" value="ECO:0007669"/>
    <property type="project" value="RHEA"/>
</dbReference>
<dbReference type="SUPFAM" id="SSF111321">
    <property type="entry name" value="AF1104-like"/>
    <property type="match status" value="1"/>
</dbReference>
<organism evidence="9 10">
    <name type="scientific">Plasmodium fragile</name>
    <dbReference type="NCBI Taxonomy" id="5857"/>
    <lineage>
        <taxon>Eukaryota</taxon>
        <taxon>Sar</taxon>
        <taxon>Alveolata</taxon>
        <taxon>Apicomplexa</taxon>
        <taxon>Aconoidasida</taxon>
        <taxon>Haemosporida</taxon>
        <taxon>Plasmodiidae</taxon>
        <taxon>Plasmodium</taxon>
        <taxon>Plasmodium (Plasmodium)</taxon>
    </lineage>
</organism>
<evidence type="ECO:0000256" key="2">
    <source>
        <dbReference type="ARBA" id="ARBA00009519"/>
    </source>
</evidence>
<comment type="function">
    <text evidence="7">Metal-dependent phosphatase that shows phosphatase activity against several substrates, including fructose-1-phosphate and fructose-6-phosphate. Its preference for fructose-1-phosphate, a strong glycating agent that causes DNA damage rather than a canonical yeast metabolite, suggests a damage-control function in hexose phosphate metabolism.</text>
</comment>
<dbReference type="GO" id="GO:0103026">
    <property type="term" value="F:fructose-1-phosphatase activity"/>
    <property type="evidence" value="ECO:0007669"/>
    <property type="project" value="RHEA"/>
</dbReference>
<dbReference type="FunFam" id="3.40.50.10880:FF:000007">
    <property type="entry name" value="DUF89 domain protein"/>
    <property type="match status" value="1"/>
</dbReference>
<evidence type="ECO:0000256" key="1">
    <source>
        <dbReference type="ARBA" id="ARBA00001326"/>
    </source>
</evidence>
<dbReference type="GO" id="GO:0005634">
    <property type="term" value="C:nucleus"/>
    <property type="evidence" value="ECO:0007669"/>
    <property type="project" value="TreeGrafter"/>
</dbReference>
<keyword evidence="4 7" id="KW-0378">Hydrolase</keyword>
<keyword evidence="5 7" id="KW-0464">Manganese</keyword>
<dbReference type="AlphaFoldDB" id="A0A0D9QHM8"/>
<dbReference type="InterPro" id="IPR036075">
    <property type="entry name" value="ARMT-1-like_metal-bd_sf"/>
</dbReference>
<dbReference type="VEuPathDB" id="PlasmoDB:AK88_03830"/>
<dbReference type="OrthoDB" id="541375at2759"/>
<evidence type="ECO:0000256" key="4">
    <source>
        <dbReference type="ARBA" id="ARBA00022801"/>
    </source>
</evidence>
<keyword evidence="3 7" id="KW-0479">Metal-binding</keyword>
<evidence type="ECO:0000256" key="3">
    <source>
        <dbReference type="ARBA" id="ARBA00022723"/>
    </source>
</evidence>
<gene>
    <name evidence="9" type="ORF">AK88_03830</name>
</gene>
<proteinExistence type="inferred from homology"/>
<comment type="cofactor">
    <cofactor evidence="7">
        <name>Mn(2+)</name>
        <dbReference type="ChEBI" id="CHEBI:29035"/>
    </cofactor>
    <cofactor evidence="7">
        <name>Ni(2+)</name>
        <dbReference type="ChEBI" id="CHEBI:49786"/>
    </cofactor>
</comment>
<dbReference type="Proteomes" id="UP000054561">
    <property type="component" value="Unassembled WGS sequence"/>
</dbReference>
<evidence type="ECO:0000256" key="6">
    <source>
        <dbReference type="ARBA" id="ARBA00048809"/>
    </source>
</evidence>
<accession>A0A0D9QHM8</accession>
<dbReference type="RefSeq" id="XP_012336863.1">
    <property type="nucleotide sequence ID" value="XM_012481440.1"/>
</dbReference>
<dbReference type="Gene3D" id="3.40.50.10880">
    <property type="entry name" value="Uncharacterised protein PF01937, DUF89, domain 3"/>
    <property type="match status" value="1"/>
</dbReference>
<feature type="domain" description="Damage-control phosphatase ARMT1-like metal-binding" evidence="8">
    <location>
        <begin position="49"/>
        <end position="424"/>
    </location>
</feature>
<dbReference type="PANTHER" id="PTHR12260:SF6">
    <property type="entry name" value="DAMAGE-CONTROL PHOSPHATASE ARMT1"/>
    <property type="match status" value="1"/>
</dbReference>
<reference evidence="9 10" key="1">
    <citation type="submission" date="2014-03" db="EMBL/GenBank/DDBJ databases">
        <title>The Genome Sequence of Plasmodium fragile nilgiri.</title>
        <authorList>
            <consortium name="The Broad Institute Genomics Platform"/>
            <consortium name="The Broad Institute Genome Sequencing Center for Infectious Disease"/>
            <person name="Neafsey D."/>
            <person name="Duraisingh M."/>
            <person name="Young S.K."/>
            <person name="Zeng Q."/>
            <person name="Gargeya S."/>
            <person name="Abouelleil A."/>
            <person name="Alvarado L."/>
            <person name="Chapman S.B."/>
            <person name="Gainer-Dewar J."/>
            <person name="Goldberg J."/>
            <person name="Griggs A."/>
            <person name="Gujja S."/>
            <person name="Hansen M."/>
            <person name="Howarth C."/>
            <person name="Imamovic A."/>
            <person name="Larimer J."/>
            <person name="Pearson M."/>
            <person name="Poon T.W."/>
            <person name="Priest M."/>
            <person name="Roberts A."/>
            <person name="Saif S."/>
            <person name="Shea T."/>
            <person name="Sykes S."/>
            <person name="Wortman J."/>
            <person name="Nusbaum C."/>
            <person name="Birren B."/>
        </authorList>
    </citation>
    <scope>NUCLEOTIDE SEQUENCE [LARGE SCALE GENOMIC DNA]</scope>
    <source>
        <strain evidence="10">nilgiri</strain>
    </source>
</reference>
<dbReference type="OMA" id="IFARQKM"/>
<dbReference type="EC" id="3.1.3.-" evidence="7"/>
<sequence length="455" mass="54908">MYFRHFYNNFKEEYSYLRGEDEFLPPILTCNQPNSMENDTIVRRIPQRILKGVEEHNAEYTKKNQIDVKLAKIREIFTNGHKHTYEMLNCQEDKHIWEFLLSYFIQTGTKIINNSWLFNEYYFYRYLTCSYDFEKTNYDFFDYEKKDSIQCNKELIEQICTCAKELLQLYDKNEDEKVFAVFFYFSLWSNQFDLSWNPTKNKGQQNRADETDIKKKTLQQKQFYFGTEDLDKLHDSMYLDKVLCNDMETLCRDITSKHWPRFDIVLDNMGLEFITDLCLLHLLSRYFDQVYIHVKKFPLFVSDTMAKDVHYALESLTSDDKYPNTVFMATKWKQFLNTQKWKIREHVYWNLPLPYWVMPKDLVEELKRTSFVCFKGDANYRRCLGDLSFNFWHPHKEVLGYFPIRFIALRCLKSPICCGLKRDVVEELNRKSPDWCNYGEYAILQYCNPEGPSAK</sequence>
<comment type="catalytic activity">
    <reaction evidence="6 7">
        <text>beta-D-fructose 6-phosphate = dihydroxyacetone + D-glyceraldehyde 3-phosphate</text>
        <dbReference type="Rhea" id="RHEA:28002"/>
        <dbReference type="ChEBI" id="CHEBI:16016"/>
        <dbReference type="ChEBI" id="CHEBI:57634"/>
        <dbReference type="ChEBI" id="CHEBI:59776"/>
    </reaction>
</comment>
<dbReference type="PANTHER" id="PTHR12260">
    <property type="entry name" value="DAMAGE-CONTROL PHOSPHATASE ARMT1"/>
    <property type="match status" value="1"/>
</dbReference>
<dbReference type="Pfam" id="PF01937">
    <property type="entry name" value="ARMT1-like_dom"/>
    <property type="match status" value="1"/>
</dbReference>
<dbReference type="GeneID" id="24269144"/>
<evidence type="ECO:0000256" key="5">
    <source>
        <dbReference type="ARBA" id="ARBA00023211"/>
    </source>
</evidence>